<gene>
    <name evidence="1" type="ORF">L484_002818</name>
</gene>
<evidence type="ECO:0000313" key="2">
    <source>
        <dbReference type="Proteomes" id="UP000030645"/>
    </source>
</evidence>
<dbReference type="Proteomes" id="UP000030645">
    <property type="component" value="Unassembled WGS sequence"/>
</dbReference>
<keyword evidence="2" id="KW-1185">Reference proteome</keyword>
<dbReference type="EMBL" id="KE345325">
    <property type="protein sequence ID" value="EXC01256.1"/>
    <property type="molecule type" value="Genomic_DNA"/>
</dbReference>
<protein>
    <submittedName>
        <fullName evidence="1">Uncharacterized protein</fullName>
    </submittedName>
</protein>
<evidence type="ECO:0000313" key="1">
    <source>
        <dbReference type="EMBL" id="EXC01256.1"/>
    </source>
</evidence>
<accession>W9RNX4</accession>
<name>W9RNX4_9ROSA</name>
<dbReference type="AlphaFoldDB" id="W9RNX4"/>
<organism evidence="1 2">
    <name type="scientific">Morus notabilis</name>
    <dbReference type="NCBI Taxonomy" id="981085"/>
    <lineage>
        <taxon>Eukaryota</taxon>
        <taxon>Viridiplantae</taxon>
        <taxon>Streptophyta</taxon>
        <taxon>Embryophyta</taxon>
        <taxon>Tracheophyta</taxon>
        <taxon>Spermatophyta</taxon>
        <taxon>Magnoliopsida</taxon>
        <taxon>eudicotyledons</taxon>
        <taxon>Gunneridae</taxon>
        <taxon>Pentapetalae</taxon>
        <taxon>rosids</taxon>
        <taxon>fabids</taxon>
        <taxon>Rosales</taxon>
        <taxon>Moraceae</taxon>
        <taxon>Moreae</taxon>
        <taxon>Morus</taxon>
    </lineage>
</organism>
<sequence>MPPILSQMSATGLLLNNEEKETCIEPSVRLRIEASHYEENNILAHGPSRPVSDRWLINIDSTSILLYKWPQPSHALLINSERKIDHAMALCSSSSSSSSMKDLRSVQDQLPSFRKRCLTMAKEYRTSSADQSHSQKLKKSYICKG</sequence>
<reference evidence="2" key="1">
    <citation type="submission" date="2013-01" db="EMBL/GenBank/DDBJ databases">
        <title>Draft Genome Sequence of a Mulberry Tree, Morus notabilis C.K. Schneid.</title>
        <authorList>
            <person name="He N."/>
            <person name="Zhao S."/>
        </authorList>
    </citation>
    <scope>NUCLEOTIDE SEQUENCE</scope>
</reference>
<proteinExistence type="predicted"/>